<dbReference type="EMBL" id="JTDY01006566">
    <property type="protein sequence ID" value="KOB65885.1"/>
    <property type="molecule type" value="Genomic_DNA"/>
</dbReference>
<name>A0A0L7KS20_OPEBR</name>
<evidence type="ECO:0000313" key="7">
    <source>
        <dbReference type="Proteomes" id="UP000037510"/>
    </source>
</evidence>
<dbReference type="STRING" id="104452.A0A0L7KS20"/>
<keyword evidence="7" id="KW-1185">Reference proteome</keyword>
<sequence length="439" mass="44681">MSFTFGSNTVSQTSAFGATPAKPSFSFGGANTSTTPSAGFGFGTTTSTGFGTANTTGFGGFGATAAPAGFGAGFGTNTFGTGTGFGASTAPFGTSAPAFGTTAPAFGTTAPAFGTTAPAFGTTAPAFGTTAPAFGTTAPAFGTNTLGGATSFGTSNFGAGSTLGGAFGAKPAATGFGGFGAGLGQTNQFGQPQQQQQQQQQQPQGPANATEALVAAVYNCCVFGDERDTVLAKWNLLQAQWGTGMLYRNAPALELNEQNPLCRFKAVGYSKLSRKEETHGHVIIYVVDKNAGNSHVAAGELSNFLNGGAARTALGGAGCIAVTPCGAPAQNALQHYLSTPPPGFSETEQARLQAEFLKRTDEELGELRTRRAASAARLTQLSARLHRLRHTLLQVMVGRHEVMGRVGAALAPEEEVAQARIRELASQLSAPPLYNVSTQ</sequence>
<evidence type="ECO:0000313" key="6">
    <source>
        <dbReference type="EMBL" id="KOB65885.1"/>
    </source>
</evidence>
<organism evidence="6 7">
    <name type="scientific">Operophtera brumata</name>
    <name type="common">Winter moth</name>
    <name type="synonym">Phalaena brumata</name>
    <dbReference type="NCBI Taxonomy" id="104452"/>
    <lineage>
        <taxon>Eukaryota</taxon>
        <taxon>Metazoa</taxon>
        <taxon>Ecdysozoa</taxon>
        <taxon>Arthropoda</taxon>
        <taxon>Hexapoda</taxon>
        <taxon>Insecta</taxon>
        <taxon>Pterygota</taxon>
        <taxon>Neoptera</taxon>
        <taxon>Endopterygota</taxon>
        <taxon>Lepidoptera</taxon>
        <taxon>Glossata</taxon>
        <taxon>Ditrysia</taxon>
        <taxon>Geometroidea</taxon>
        <taxon>Geometridae</taxon>
        <taxon>Larentiinae</taxon>
        <taxon>Operophtera</taxon>
    </lineage>
</organism>
<dbReference type="GO" id="GO:0036228">
    <property type="term" value="P:protein localization to nuclear inner membrane"/>
    <property type="evidence" value="ECO:0007669"/>
    <property type="project" value="TreeGrafter"/>
</dbReference>
<evidence type="ECO:0000256" key="4">
    <source>
        <dbReference type="SAM" id="MobiDB-lite"/>
    </source>
</evidence>
<comment type="caution">
    <text evidence="6">The sequence shown here is derived from an EMBL/GenBank/DDBJ whole genome shotgun (WGS) entry which is preliminary data.</text>
</comment>
<evidence type="ECO:0000256" key="2">
    <source>
        <dbReference type="ARBA" id="ARBA00022448"/>
    </source>
</evidence>
<dbReference type="Proteomes" id="UP000037510">
    <property type="component" value="Unassembled WGS sequence"/>
</dbReference>
<keyword evidence="3" id="KW-0539">Nucleus</keyword>
<dbReference type="PANTHER" id="PTHR13000">
    <property type="entry name" value="NUCLEOPORIN P54"/>
    <property type="match status" value="1"/>
</dbReference>
<dbReference type="Pfam" id="PF13874">
    <property type="entry name" value="Nup54"/>
    <property type="match status" value="1"/>
</dbReference>
<feature type="domain" description="Nucleoporin Nup54 alpha-helical" evidence="5">
    <location>
        <begin position="348"/>
        <end position="433"/>
    </location>
</feature>
<dbReference type="GO" id="GO:0006999">
    <property type="term" value="P:nuclear pore organization"/>
    <property type="evidence" value="ECO:0007669"/>
    <property type="project" value="TreeGrafter"/>
</dbReference>
<evidence type="ECO:0000259" key="5">
    <source>
        <dbReference type="Pfam" id="PF13874"/>
    </source>
</evidence>
<accession>A0A0L7KS20</accession>
<feature type="compositionally biased region" description="Low complexity" evidence="4">
    <location>
        <begin position="191"/>
        <end position="204"/>
    </location>
</feature>
<protein>
    <submittedName>
        <fullName evidence="6">Nuclear pore complex p54 component scnup57</fullName>
    </submittedName>
</protein>
<keyword evidence="2" id="KW-0813">Transport</keyword>
<dbReference type="GO" id="GO:0017056">
    <property type="term" value="F:structural constituent of nuclear pore"/>
    <property type="evidence" value="ECO:0007669"/>
    <property type="project" value="TreeGrafter"/>
</dbReference>
<evidence type="ECO:0000256" key="3">
    <source>
        <dbReference type="ARBA" id="ARBA00023242"/>
    </source>
</evidence>
<proteinExistence type="predicted"/>
<dbReference type="InterPro" id="IPR024864">
    <property type="entry name" value="Nup54/Nup57/Nup44"/>
</dbReference>
<dbReference type="AlphaFoldDB" id="A0A0L7KS20"/>
<dbReference type="PANTHER" id="PTHR13000:SF0">
    <property type="entry name" value="NUCLEOPORIN P54"/>
    <property type="match status" value="1"/>
</dbReference>
<dbReference type="GO" id="GO:0006607">
    <property type="term" value="P:NLS-bearing protein import into nucleus"/>
    <property type="evidence" value="ECO:0007669"/>
    <property type="project" value="TreeGrafter"/>
</dbReference>
<gene>
    <name evidence="6" type="ORF">OBRU01_19249</name>
</gene>
<dbReference type="InterPro" id="IPR025712">
    <property type="entry name" value="Nup54_alpha-helical_dom"/>
</dbReference>
<evidence type="ECO:0000256" key="1">
    <source>
        <dbReference type="ARBA" id="ARBA00004123"/>
    </source>
</evidence>
<dbReference type="GO" id="GO:0044613">
    <property type="term" value="C:nuclear pore central transport channel"/>
    <property type="evidence" value="ECO:0007669"/>
    <property type="project" value="TreeGrafter"/>
</dbReference>
<feature type="region of interest" description="Disordered" evidence="4">
    <location>
        <begin position="181"/>
        <end position="207"/>
    </location>
</feature>
<dbReference type="Gene3D" id="1.20.5.490">
    <property type="entry name" value="Single helix bin"/>
    <property type="match status" value="1"/>
</dbReference>
<reference evidence="6 7" key="1">
    <citation type="journal article" date="2015" name="Genome Biol. Evol.">
        <title>The genome of winter moth (Operophtera brumata) provides a genomic perspective on sexual dimorphism and phenology.</title>
        <authorList>
            <person name="Derks M.F."/>
            <person name="Smit S."/>
            <person name="Salis L."/>
            <person name="Schijlen E."/>
            <person name="Bossers A."/>
            <person name="Mateman C."/>
            <person name="Pijl A.S."/>
            <person name="de Ridder D."/>
            <person name="Groenen M.A."/>
            <person name="Visser M.E."/>
            <person name="Megens H.J."/>
        </authorList>
    </citation>
    <scope>NUCLEOTIDE SEQUENCE [LARGE SCALE GENOMIC DNA]</scope>
    <source>
        <strain evidence="6">WM2013NL</strain>
        <tissue evidence="6">Head and thorax</tissue>
    </source>
</reference>
<comment type="subcellular location">
    <subcellularLocation>
        <location evidence="1">Nucleus</location>
    </subcellularLocation>
</comment>